<dbReference type="GO" id="GO:0098882">
    <property type="term" value="F:structural constituent of presynaptic active zone"/>
    <property type="evidence" value="ECO:0007669"/>
    <property type="project" value="TreeGrafter"/>
</dbReference>
<evidence type="ECO:0000256" key="5">
    <source>
        <dbReference type="ARBA" id="ARBA00023054"/>
    </source>
</evidence>
<evidence type="ECO:0000313" key="11">
    <source>
        <dbReference type="Proteomes" id="UP000270296"/>
    </source>
</evidence>
<keyword evidence="11" id="KW-1185">Reference proteome</keyword>
<reference evidence="12" key="1">
    <citation type="submission" date="2016-06" db="UniProtKB">
        <authorList>
            <consortium name="WormBaseParasite"/>
        </authorList>
    </citation>
    <scope>IDENTIFICATION</scope>
</reference>
<protein>
    <submittedName>
        <fullName evidence="12">ERC protein 2</fullName>
    </submittedName>
</protein>
<dbReference type="Pfam" id="PF10174">
    <property type="entry name" value="Cast"/>
    <property type="match status" value="1"/>
</dbReference>
<dbReference type="GO" id="GO:0030424">
    <property type="term" value="C:axon"/>
    <property type="evidence" value="ECO:0007669"/>
    <property type="project" value="UniProtKB-SubCell"/>
</dbReference>
<evidence type="ECO:0000256" key="8">
    <source>
        <dbReference type="ARBA" id="ARBA00034106"/>
    </source>
</evidence>
<dbReference type="PANTHER" id="PTHR18861:SF0">
    <property type="entry name" value="BRUCHPILOT, ISOFORM J"/>
    <property type="match status" value="1"/>
</dbReference>
<dbReference type="EMBL" id="UZAM01010032">
    <property type="protein sequence ID" value="VDP10785.1"/>
    <property type="molecule type" value="Genomic_DNA"/>
</dbReference>
<accession>A0A183IT23</accession>
<dbReference type="Proteomes" id="UP000270296">
    <property type="component" value="Unassembled WGS sequence"/>
</dbReference>
<evidence type="ECO:0000313" key="10">
    <source>
        <dbReference type="EMBL" id="VDP10785.1"/>
    </source>
</evidence>
<organism evidence="12">
    <name type="scientific">Soboliphyme baturini</name>
    <dbReference type="NCBI Taxonomy" id="241478"/>
    <lineage>
        <taxon>Eukaryota</taxon>
        <taxon>Metazoa</taxon>
        <taxon>Ecdysozoa</taxon>
        <taxon>Nematoda</taxon>
        <taxon>Enoplea</taxon>
        <taxon>Dorylaimia</taxon>
        <taxon>Dioctophymatida</taxon>
        <taxon>Dioctophymatoidea</taxon>
        <taxon>Soboliphymatidae</taxon>
        <taxon>Soboliphyme</taxon>
    </lineage>
</organism>
<dbReference type="OrthoDB" id="2019763at2759"/>
<dbReference type="WBParaSite" id="SBAD_0000703301-mRNA-1">
    <property type="protein sequence ID" value="SBAD_0000703301-mRNA-1"/>
    <property type="gene ID" value="SBAD_0000703301"/>
</dbReference>
<proteinExistence type="predicted"/>
<keyword evidence="7" id="KW-0966">Cell projection</keyword>
<dbReference type="InterPro" id="IPR019323">
    <property type="entry name" value="ELKS/CAST"/>
</dbReference>
<dbReference type="PANTHER" id="PTHR18861">
    <property type="entry name" value="ELKS/RAB6-INTERACTING/CAST PROTEIN"/>
    <property type="match status" value="1"/>
</dbReference>
<evidence type="ECO:0000256" key="1">
    <source>
        <dbReference type="ARBA" id="ARBA00004245"/>
    </source>
</evidence>
<evidence type="ECO:0000313" key="12">
    <source>
        <dbReference type="WBParaSite" id="SBAD_0000703301-mRNA-1"/>
    </source>
</evidence>
<evidence type="ECO:0000256" key="9">
    <source>
        <dbReference type="SAM" id="MobiDB-lite"/>
    </source>
</evidence>
<keyword evidence="6" id="KW-0206">Cytoskeleton</keyword>
<keyword evidence="4" id="KW-0770">Synapse</keyword>
<dbReference type="GO" id="GO:0048788">
    <property type="term" value="C:cytoskeleton of presynaptic active zone"/>
    <property type="evidence" value="ECO:0007669"/>
    <property type="project" value="TreeGrafter"/>
</dbReference>
<name>A0A183IT23_9BILA</name>
<evidence type="ECO:0000256" key="7">
    <source>
        <dbReference type="ARBA" id="ARBA00023273"/>
    </source>
</evidence>
<evidence type="ECO:0000256" key="2">
    <source>
        <dbReference type="ARBA" id="ARBA00022490"/>
    </source>
</evidence>
<evidence type="ECO:0000256" key="4">
    <source>
        <dbReference type="ARBA" id="ARBA00023018"/>
    </source>
</evidence>
<feature type="region of interest" description="Disordered" evidence="9">
    <location>
        <begin position="234"/>
        <end position="253"/>
    </location>
</feature>
<sequence>MDYPTRDKDGVFHLYSRIGASRTAPASPLLSRNYNSYSLSDPASAYNSPDRAVLNNSLYASSLKSEAFVSDVSASLPSSFLALNCNDAIPSYNGAYYPSSGFDSTPINARRAAVASLRHHSSCESSFMPMVGDTYGNDPVPPADPQILMPVLYGSPGSLRRQYSATRALNNNVATVTTNYPSYPNPLTDTGDGLSSEMARFACGSQRDPPYGSTSVFTMPTDVSSNIVSYAGRGGGSSYQERDLNSSSVSASSIPMDRDALRRELDSSSQKLNAMMNSIRTFWSPELKKERALRKEESSKLMVAHEHLKMAVQESQRQAALVRQLQNELQCQTELCQSMRQGQLSCGVSREEYEALLLERDM</sequence>
<reference evidence="10 11" key="2">
    <citation type="submission" date="2018-11" db="EMBL/GenBank/DDBJ databases">
        <authorList>
            <consortium name="Pathogen Informatics"/>
        </authorList>
    </citation>
    <scope>NUCLEOTIDE SEQUENCE [LARGE SCALE GENOMIC DNA]</scope>
</reference>
<keyword evidence="3" id="KW-0597">Phosphoprotein</keyword>
<dbReference type="GO" id="GO:0048167">
    <property type="term" value="P:regulation of synaptic plasticity"/>
    <property type="evidence" value="ECO:0007669"/>
    <property type="project" value="TreeGrafter"/>
</dbReference>
<comment type="subcellular location">
    <subcellularLocation>
        <location evidence="1">Cytoplasm</location>
        <location evidence="1">Cytoskeleton</location>
    </subcellularLocation>
    <subcellularLocation>
        <location evidence="8">Presynapse</location>
    </subcellularLocation>
</comment>
<keyword evidence="2" id="KW-0963">Cytoplasm</keyword>
<keyword evidence="5" id="KW-0175">Coiled coil</keyword>
<gene>
    <name evidence="10" type="ORF">SBAD_LOCUS6770</name>
</gene>
<dbReference type="AlphaFoldDB" id="A0A183IT23"/>
<evidence type="ECO:0000256" key="3">
    <source>
        <dbReference type="ARBA" id="ARBA00022553"/>
    </source>
</evidence>
<evidence type="ECO:0000256" key="6">
    <source>
        <dbReference type="ARBA" id="ARBA00023212"/>
    </source>
</evidence>
<dbReference type="GO" id="GO:0007274">
    <property type="term" value="P:neuromuscular synaptic transmission"/>
    <property type="evidence" value="ECO:0007669"/>
    <property type="project" value="TreeGrafter"/>
</dbReference>